<dbReference type="AlphaFoldDB" id="A0A9P8P9G3"/>
<evidence type="ECO:0000313" key="1">
    <source>
        <dbReference type="EMBL" id="KAH3667586.1"/>
    </source>
</evidence>
<gene>
    <name evidence="1" type="ORF">OGATHE_003109</name>
</gene>
<dbReference type="Proteomes" id="UP000788993">
    <property type="component" value="Unassembled WGS sequence"/>
</dbReference>
<accession>A0A9P8P9G3</accession>
<sequence length="71" mass="8142">MEAFDIVQSSSMLWLDLVDSEQMEDSGDFCEQLISSTRRLISTLWDISSTPSVLESVIEGYNRTLFFLNLM</sequence>
<reference evidence="1" key="2">
    <citation type="submission" date="2021-01" db="EMBL/GenBank/DDBJ databases">
        <authorList>
            <person name="Schikora-Tamarit M.A."/>
        </authorList>
    </citation>
    <scope>NUCLEOTIDE SEQUENCE</scope>
    <source>
        <strain evidence="1">NCAIM Y.01608</strain>
    </source>
</reference>
<comment type="caution">
    <text evidence="1">The sequence shown here is derived from an EMBL/GenBank/DDBJ whole genome shotgun (WGS) entry which is preliminary data.</text>
</comment>
<keyword evidence="2" id="KW-1185">Reference proteome</keyword>
<protein>
    <submittedName>
        <fullName evidence="1">Uncharacterized protein</fullName>
    </submittedName>
</protein>
<dbReference type="EMBL" id="JAEUBD010001062">
    <property type="protein sequence ID" value="KAH3667586.1"/>
    <property type="molecule type" value="Genomic_DNA"/>
</dbReference>
<proteinExistence type="predicted"/>
<organism evidence="1 2">
    <name type="scientific">Ogataea polymorpha</name>
    <dbReference type="NCBI Taxonomy" id="460523"/>
    <lineage>
        <taxon>Eukaryota</taxon>
        <taxon>Fungi</taxon>
        <taxon>Dikarya</taxon>
        <taxon>Ascomycota</taxon>
        <taxon>Saccharomycotina</taxon>
        <taxon>Pichiomycetes</taxon>
        <taxon>Pichiales</taxon>
        <taxon>Pichiaceae</taxon>
        <taxon>Ogataea</taxon>
    </lineage>
</organism>
<reference evidence="1" key="1">
    <citation type="journal article" date="2021" name="Open Biol.">
        <title>Shared evolutionary footprints suggest mitochondrial oxidative damage underlies multiple complex I losses in fungi.</title>
        <authorList>
            <person name="Schikora-Tamarit M.A."/>
            <person name="Marcet-Houben M."/>
            <person name="Nosek J."/>
            <person name="Gabaldon T."/>
        </authorList>
    </citation>
    <scope>NUCLEOTIDE SEQUENCE</scope>
    <source>
        <strain evidence="1">NCAIM Y.01608</strain>
    </source>
</reference>
<name>A0A9P8P9G3_9ASCO</name>
<evidence type="ECO:0000313" key="2">
    <source>
        <dbReference type="Proteomes" id="UP000788993"/>
    </source>
</evidence>